<dbReference type="Proteomes" id="UP000044026">
    <property type="component" value="Unassembled WGS sequence"/>
</dbReference>
<reference evidence="4" key="3">
    <citation type="submission" date="2017-06" db="EMBL/GenBank/DDBJ databases">
        <title>Capnocytophaga spp. assemblies.</title>
        <authorList>
            <person name="Gulvik C.A."/>
        </authorList>
    </citation>
    <scope>NUCLEOTIDE SEQUENCE [LARGE SCALE GENOMIC DNA]</scope>
    <source>
        <strain evidence="4">H3936</strain>
    </source>
</reference>
<evidence type="ECO:0000313" key="2">
    <source>
        <dbReference type="EMBL" id="CEN40813.1"/>
    </source>
</evidence>
<organism evidence="2 3">
    <name type="scientific">Capnocytophaga canimorsus</name>
    <dbReference type="NCBI Taxonomy" id="28188"/>
    <lineage>
        <taxon>Bacteria</taxon>
        <taxon>Pseudomonadati</taxon>
        <taxon>Bacteroidota</taxon>
        <taxon>Flavobacteriia</taxon>
        <taxon>Flavobacteriales</taxon>
        <taxon>Flavobacteriaceae</taxon>
        <taxon>Capnocytophaga</taxon>
    </lineage>
</organism>
<reference evidence="1" key="2">
    <citation type="journal article" date="2017" name="Genome Announc.">
        <title>Twelve Complete Reference Genomes of Clinical Isolates in the Capnocytophaga Genus.</title>
        <authorList>
            <person name="Villarma A."/>
            <person name="Gulvik C.A."/>
            <person name="Rowe L.A."/>
            <person name="Sheth M."/>
            <person name="Juieng P."/>
            <person name="Nicholson A.C."/>
            <person name="Loparev V.N."/>
            <person name="McQuiston J.R."/>
        </authorList>
    </citation>
    <scope>NUCLEOTIDE SEQUENCE</scope>
    <source>
        <strain evidence="1">H3936</strain>
    </source>
</reference>
<dbReference type="NCBIfam" id="TIGR01200">
    <property type="entry name" value="GLPGLI"/>
    <property type="match status" value="1"/>
</dbReference>
<evidence type="ECO:0000313" key="1">
    <source>
        <dbReference type="EMBL" id="ATA93478.1"/>
    </source>
</evidence>
<dbReference type="Pfam" id="PF09697">
    <property type="entry name" value="Porph_ging"/>
    <property type="match status" value="1"/>
</dbReference>
<sequence>MKKIFLVFLFLGSFSYTYAQNYRFVYTTLASMSETELMNIKDPNVKKRIEERLNRIKDLEYELLIVGNKARYNFYGKLLAPEGYRPPSNRKFYYFDNKVVEDVTFKRDSKRFFVEYPIDFFKWTITKKSAEINGYTCYYAFCEVKYDDYRGIGTYIMEAWFCPDFPMQCGPDEYFGLPGVVFIAKQQGARFKTVLKRIEFLDTAPDLNFPKIEKTINSDQYTDEFNKMMEKDFGPRRL</sequence>
<accession>A0A0B7HTH4</accession>
<dbReference type="EMBL" id="CDOE01000077">
    <property type="protein sequence ID" value="CEN40813.1"/>
    <property type="molecule type" value="Genomic_DNA"/>
</dbReference>
<gene>
    <name evidence="2" type="ORF">CCAN12_790126</name>
    <name evidence="1" type="ORF">CGC54_03570</name>
</gene>
<name>A0A0B7HTH4_9FLAO</name>
<dbReference type="AlphaFoldDB" id="A0A0B7HTH4"/>
<reference evidence="2 3" key="1">
    <citation type="submission" date="2015-01" db="EMBL/GenBank/DDBJ databases">
        <authorList>
            <person name="Xiang T."/>
            <person name="Song Y."/>
            <person name="Huang L."/>
            <person name="Wang B."/>
            <person name="Wu P."/>
        </authorList>
    </citation>
    <scope>NUCLEOTIDE SEQUENCE [LARGE SCALE GENOMIC DNA]</scope>
    <source>
        <strain evidence="2 3">Cc12</strain>
    </source>
</reference>
<evidence type="ECO:0000313" key="4">
    <source>
        <dbReference type="Proteomes" id="UP000243753"/>
    </source>
</evidence>
<proteinExistence type="predicted"/>
<dbReference type="InterPro" id="IPR005901">
    <property type="entry name" value="GLPGLI"/>
</dbReference>
<dbReference type="GeneID" id="69580100"/>
<protein>
    <submittedName>
        <fullName evidence="1">GLPGLI family protein</fullName>
    </submittedName>
</protein>
<dbReference type="EMBL" id="CP022389">
    <property type="protein sequence ID" value="ATA93478.1"/>
    <property type="molecule type" value="Genomic_DNA"/>
</dbReference>
<dbReference type="RefSeq" id="WP_042001865.1">
    <property type="nucleotide sequence ID" value="NZ_CP022382.1"/>
</dbReference>
<evidence type="ECO:0000313" key="3">
    <source>
        <dbReference type="Proteomes" id="UP000044026"/>
    </source>
</evidence>
<dbReference type="Proteomes" id="UP000243753">
    <property type="component" value="Chromosome"/>
</dbReference>